<dbReference type="Gene3D" id="3.30.1330.60">
    <property type="entry name" value="OmpA-like domain"/>
    <property type="match status" value="1"/>
</dbReference>
<keyword evidence="2 4" id="KW-0472">Membrane</keyword>
<proteinExistence type="predicted"/>
<name>A0ABT5WN72_9SPHN</name>
<evidence type="ECO:0000313" key="6">
    <source>
        <dbReference type="EMBL" id="MDE8651176.1"/>
    </source>
</evidence>
<dbReference type="PROSITE" id="PS51257">
    <property type="entry name" value="PROKAR_LIPOPROTEIN"/>
    <property type="match status" value="1"/>
</dbReference>
<evidence type="ECO:0000256" key="3">
    <source>
        <dbReference type="ARBA" id="ARBA00023237"/>
    </source>
</evidence>
<evidence type="ECO:0000256" key="2">
    <source>
        <dbReference type="ARBA" id="ARBA00023136"/>
    </source>
</evidence>
<comment type="caution">
    <text evidence="6">The sequence shown here is derived from an EMBL/GenBank/DDBJ whole genome shotgun (WGS) entry which is preliminary data.</text>
</comment>
<protein>
    <submittedName>
        <fullName evidence="6">OmpA family protein</fullName>
    </submittedName>
</protein>
<dbReference type="Proteomes" id="UP001216253">
    <property type="component" value="Unassembled WGS sequence"/>
</dbReference>
<dbReference type="SUPFAM" id="SSF103088">
    <property type="entry name" value="OmpA-like"/>
    <property type="match status" value="1"/>
</dbReference>
<evidence type="ECO:0000259" key="5">
    <source>
        <dbReference type="PROSITE" id="PS51123"/>
    </source>
</evidence>
<feature type="domain" description="OmpA-like" evidence="5">
    <location>
        <begin position="120"/>
        <end position="235"/>
    </location>
</feature>
<keyword evidence="3" id="KW-0998">Cell outer membrane</keyword>
<dbReference type="InterPro" id="IPR006665">
    <property type="entry name" value="OmpA-like"/>
</dbReference>
<dbReference type="PRINTS" id="PR01021">
    <property type="entry name" value="OMPADOMAIN"/>
</dbReference>
<dbReference type="RefSeq" id="WP_275227274.1">
    <property type="nucleotide sequence ID" value="NZ_JARESE010000015.1"/>
</dbReference>
<dbReference type="Pfam" id="PF00691">
    <property type="entry name" value="OmpA"/>
    <property type="match status" value="1"/>
</dbReference>
<dbReference type="PANTHER" id="PTHR30329">
    <property type="entry name" value="STATOR ELEMENT OF FLAGELLAR MOTOR COMPLEX"/>
    <property type="match status" value="1"/>
</dbReference>
<reference evidence="6 7" key="1">
    <citation type="submission" date="2023-03" db="EMBL/GenBank/DDBJ databases">
        <title>NovoSphingobium album sp. nov. isolated from polycyclic aromatic hydrocarbons- and heavy-metal polluted soil.</title>
        <authorList>
            <person name="Liu Z."/>
            <person name="Wang K."/>
        </authorList>
    </citation>
    <scope>NUCLEOTIDE SEQUENCE [LARGE SCALE GENOMIC DNA]</scope>
    <source>
        <strain evidence="6 7">H3SJ31-1</strain>
    </source>
</reference>
<comment type="subcellular location">
    <subcellularLocation>
        <location evidence="1">Cell outer membrane</location>
    </subcellularLocation>
</comment>
<evidence type="ECO:0000256" key="1">
    <source>
        <dbReference type="ARBA" id="ARBA00004442"/>
    </source>
</evidence>
<organism evidence="6 7">
    <name type="scientific">Novosphingobium album</name>
    <name type="common">ex Liu et al. 2023</name>
    <dbReference type="NCBI Taxonomy" id="3031130"/>
    <lineage>
        <taxon>Bacteria</taxon>
        <taxon>Pseudomonadati</taxon>
        <taxon>Pseudomonadota</taxon>
        <taxon>Alphaproteobacteria</taxon>
        <taxon>Sphingomonadales</taxon>
        <taxon>Sphingomonadaceae</taxon>
        <taxon>Novosphingobium</taxon>
    </lineage>
</organism>
<dbReference type="PROSITE" id="PS51123">
    <property type="entry name" value="OMPA_2"/>
    <property type="match status" value="1"/>
</dbReference>
<dbReference type="PANTHER" id="PTHR30329:SF21">
    <property type="entry name" value="LIPOPROTEIN YIAD-RELATED"/>
    <property type="match status" value="1"/>
</dbReference>
<dbReference type="InterPro" id="IPR036737">
    <property type="entry name" value="OmpA-like_sf"/>
</dbReference>
<accession>A0ABT5WN72</accession>
<sequence>MPVRAALVLFAGAVACLALALVGARMNGPALIDMLRQRAEAARDAAGGAGIVITFIEGHGWLTRHPVLSGGKGLDKDTRARAAQAIAAVPGVGGVNWAGSRKRGDALAEPTGATPLHCQDEVEGILKTRTIRFSEASARIDPASEKLLDEVADALRPCVGSIIAITGHTDGNGNEAANIALSMARADAVRFELIGRGIPADGLRSTGIGSKHPVAGLDPRDPANRRIEFSVIASMPVKPTPIDTPGAG</sequence>
<dbReference type="EMBL" id="JARESE010000015">
    <property type="protein sequence ID" value="MDE8651176.1"/>
    <property type="molecule type" value="Genomic_DNA"/>
</dbReference>
<evidence type="ECO:0000256" key="4">
    <source>
        <dbReference type="PROSITE-ProRule" id="PRU00473"/>
    </source>
</evidence>
<evidence type="ECO:0000313" key="7">
    <source>
        <dbReference type="Proteomes" id="UP001216253"/>
    </source>
</evidence>
<dbReference type="CDD" id="cd07185">
    <property type="entry name" value="OmpA_C-like"/>
    <property type="match status" value="1"/>
</dbReference>
<gene>
    <name evidence="6" type="ORF">PYV00_05525</name>
</gene>
<dbReference type="InterPro" id="IPR050330">
    <property type="entry name" value="Bact_OuterMem_StrucFunc"/>
</dbReference>
<dbReference type="InterPro" id="IPR006664">
    <property type="entry name" value="OMP_bac"/>
</dbReference>
<keyword evidence="7" id="KW-1185">Reference proteome</keyword>